<evidence type="ECO:0000313" key="1">
    <source>
        <dbReference type="EMBL" id="MBL1083508.1"/>
    </source>
</evidence>
<comment type="caution">
    <text evidence="1">The sequence shown here is derived from an EMBL/GenBank/DDBJ whole genome shotgun (WGS) entry which is preliminary data.</text>
</comment>
<evidence type="ECO:0000313" key="2">
    <source>
        <dbReference type="Proteomes" id="UP000661858"/>
    </source>
</evidence>
<keyword evidence="2" id="KW-1185">Reference proteome</keyword>
<proteinExistence type="predicted"/>
<dbReference type="AlphaFoldDB" id="A0A937EI28"/>
<dbReference type="Proteomes" id="UP000661858">
    <property type="component" value="Unassembled WGS sequence"/>
</dbReference>
<accession>A0A937EI28</accession>
<dbReference type="SUPFAM" id="SSF56059">
    <property type="entry name" value="Glutathione synthetase ATP-binding domain-like"/>
    <property type="match status" value="1"/>
</dbReference>
<dbReference type="EMBL" id="JAERRK010000007">
    <property type="protein sequence ID" value="MBL1083508.1"/>
    <property type="molecule type" value="Genomic_DNA"/>
</dbReference>
<organism evidence="1 2">
    <name type="scientific">Streptomyces actinomycinicus</name>
    <dbReference type="NCBI Taxonomy" id="1695166"/>
    <lineage>
        <taxon>Bacteria</taxon>
        <taxon>Bacillati</taxon>
        <taxon>Actinomycetota</taxon>
        <taxon>Actinomycetes</taxon>
        <taxon>Kitasatosporales</taxon>
        <taxon>Streptomycetaceae</taxon>
        <taxon>Streptomyces</taxon>
    </lineage>
</organism>
<evidence type="ECO:0008006" key="3">
    <source>
        <dbReference type="Google" id="ProtNLM"/>
    </source>
</evidence>
<reference evidence="1" key="1">
    <citation type="submission" date="2021-01" db="EMBL/GenBank/DDBJ databases">
        <title>WGS of actinomycetes isolated from Thailand.</title>
        <authorList>
            <person name="Thawai C."/>
        </authorList>
    </citation>
    <scope>NUCLEOTIDE SEQUENCE</scope>
    <source>
        <strain evidence="1">RCU-197</strain>
    </source>
</reference>
<dbReference type="RefSeq" id="WP_201836173.1">
    <property type="nucleotide sequence ID" value="NZ_JAERRK010000007.1"/>
</dbReference>
<gene>
    <name evidence="1" type="ORF">JK359_16260</name>
</gene>
<dbReference type="Gene3D" id="3.30.470.20">
    <property type="entry name" value="ATP-grasp fold, B domain"/>
    <property type="match status" value="1"/>
</dbReference>
<sequence length="319" mass="34675">MTRTAGHGADGSPVVIIGDLADPHVREVIDRICPQRPLAVLDTVSIQRMRFTVSAVGFSVDTANGKGTADLDEARRGWIRRLAPAESDNGLRSGSKDAAVRGAWRALLTAVPRTTACEWLSDLDALLAAENKIVQCRAASATGIRMPPTVVTNDASRAPSPHAGLVAKPLGPGHFWLGSPDDPRVVFAVPVDTLHPAWTDLLPGAPFILQERLHAVRHLRVVTFRHTSWAFEIAAGELPLDWRQSAAAHSSWRSVRAPDVERQALRLSAAMSVRYSSQDWIETADDTYFIDLNPNGQWLFLPDPGASQISAAIADWLQE</sequence>
<protein>
    <recommendedName>
        <fullName evidence="3">ATP-grasp ribosomal peptide maturase</fullName>
    </recommendedName>
</protein>
<name>A0A937EI28_9ACTN</name>